<dbReference type="InterPro" id="IPR045155">
    <property type="entry name" value="Beta-lactam_cat"/>
</dbReference>
<name>A0A7Y9GR11_9MICO</name>
<evidence type="ECO:0000256" key="1">
    <source>
        <dbReference type="SAM" id="MobiDB-lite"/>
    </source>
</evidence>
<dbReference type="Pfam" id="PF04122">
    <property type="entry name" value="CW_binding_2"/>
    <property type="match status" value="1"/>
</dbReference>
<keyword evidence="5" id="KW-1185">Reference proteome</keyword>
<evidence type="ECO:0000313" key="4">
    <source>
        <dbReference type="EMBL" id="NYE21016.1"/>
    </source>
</evidence>
<accession>A0A7Y9GR11</accession>
<dbReference type="EMBL" id="JACCBV010000001">
    <property type="protein sequence ID" value="NYE21016.1"/>
    <property type="molecule type" value="Genomic_DNA"/>
</dbReference>
<dbReference type="GO" id="GO:0046677">
    <property type="term" value="P:response to antibiotic"/>
    <property type="evidence" value="ECO:0007669"/>
    <property type="project" value="InterPro"/>
</dbReference>
<dbReference type="AlphaFoldDB" id="A0A7Y9GR11"/>
<dbReference type="InterPro" id="IPR007253">
    <property type="entry name" value="Cell_wall-bd_2"/>
</dbReference>
<feature type="domain" description="Beta-lactamase class A catalytic" evidence="3">
    <location>
        <begin position="436"/>
        <end position="627"/>
    </location>
</feature>
<dbReference type="SUPFAM" id="SSF56601">
    <property type="entry name" value="beta-lactamase/transpeptidase-like"/>
    <property type="match status" value="1"/>
</dbReference>
<feature type="region of interest" description="Disordered" evidence="1">
    <location>
        <begin position="22"/>
        <end position="105"/>
    </location>
</feature>
<evidence type="ECO:0000256" key="2">
    <source>
        <dbReference type="SAM" id="SignalP"/>
    </source>
</evidence>
<proteinExistence type="predicted"/>
<dbReference type="PANTHER" id="PTHR35333">
    <property type="entry name" value="BETA-LACTAMASE"/>
    <property type="match status" value="1"/>
</dbReference>
<dbReference type="GO" id="GO:0008800">
    <property type="term" value="F:beta-lactamase activity"/>
    <property type="evidence" value="ECO:0007669"/>
    <property type="project" value="InterPro"/>
</dbReference>
<evidence type="ECO:0000313" key="5">
    <source>
        <dbReference type="Proteomes" id="UP000576969"/>
    </source>
</evidence>
<feature type="compositionally biased region" description="Pro residues" evidence="1">
    <location>
        <begin position="36"/>
        <end position="67"/>
    </location>
</feature>
<dbReference type="RefSeq" id="WP_179491362.1">
    <property type="nucleotide sequence ID" value="NZ_JACCBV010000001.1"/>
</dbReference>
<feature type="compositionally biased region" description="Acidic residues" evidence="1">
    <location>
        <begin position="68"/>
        <end position="82"/>
    </location>
</feature>
<protein>
    <submittedName>
        <fullName evidence="4">Beta-lactamase class A</fullName>
    </submittedName>
</protein>
<organism evidence="4 5">
    <name type="scientific">Microbacterium immunditiarum</name>
    <dbReference type="NCBI Taxonomy" id="337480"/>
    <lineage>
        <taxon>Bacteria</taxon>
        <taxon>Bacillati</taxon>
        <taxon>Actinomycetota</taxon>
        <taxon>Actinomycetes</taxon>
        <taxon>Micrococcales</taxon>
        <taxon>Microbacteriaceae</taxon>
        <taxon>Microbacterium</taxon>
    </lineage>
</organism>
<dbReference type="GO" id="GO:0030655">
    <property type="term" value="P:beta-lactam antibiotic catabolic process"/>
    <property type="evidence" value="ECO:0007669"/>
    <property type="project" value="InterPro"/>
</dbReference>
<sequence length="721" mass="74143">MTGLLTLSLLLAPIPAIADEELVDPTPAPVETATPTPSPTAPDPSPTDPPPETPSPTPTPVTPPPEPPPDETLDETSDEAAPEADGPVVDPTRPVLPVSPIEPIEPGASRYAQASAYDRAVAVSRAAYPAGARVALVASGTTFWDAVAAAGIAGALNAPVLLVAAANVPAAVAAELSRLAPTTIVIVGSPATVSAGVETQLRSITADVRRVDGGSDYGTSRLALTMLPTDVDAVYLAGSSVVGGPASVVDIALAAGTASGTGGGVLLVDGTAPAVDPDTVAALTRVGAANVIIIGATNTVTTQYEQSLAAAGFAVRRAGHATPDRRAVQAAGLRAVPPQRMFVAHTAVMTDIMVAAVAAGGTEQPVGYAYYACVPDTTSAYLAGHGAKVAAVGGTSWLAPPVESNGSCSGEKPKRDALLTDAIRRIASQYGGIYYVSVRELSGAAEIYSFNASTQVEPASMMKLYAAWAALAHVDVGLASYYKVLPGGMYLIDCVAVMIHASDNECHNDIVHWIGTTGLNRMIREAGFTGTSYGNVGSGPVLYAGNRTTTHDLTRFAQRLRAGALLSPANTNLLLGLMGKQVFRSRLASGIPPGVGQQSKPGSLWIGSGLLQADTGIIYGKRSVVALSMVVTGGVDRAALRAIARLVYSHYNGSFGAAAVYPAQQMATKYATTMRASPGGRAVGTIPGGAMLEVTDAHRKWYKVWWRGALVWVDFRSLRDR</sequence>
<dbReference type="Pfam" id="PF13354">
    <property type="entry name" value="Beta-lactamase2"/>
    <property type="match status" value="1"/>
</dbReference>
<gene>
    <name evidence="4" type="ORF">BJ991_003044</name>
</gene>
<comment type="caution">
    <text evidence="4">The sequence shown here is derived from an EMBL/GenBank/DDBJ whole genome shotgun (WGS) entry which is preliminary data.</text>
</comment>
<dbReference type="InterPro" id="IPR012338">
    <property type="entry name" value="Beta-lactam/transpept-like"/>
</dbReference>
<dbReference type="Proteomes" id="UP000576969">
    <property type="component" value="Unassembled WGS sequence"/>
</dbReference>
<feature type="signal peptide" evidence="2">
    <location>
        <begin position="1"/>
        <end position="18"/>
    </location>
</feature>
<keyword evidence="2" id="KW-0732">Signal</keyword>
<dbReference type="PRINTS" id="PR01217">
    <property type="entry name" value="PRICHEXTENSN"/>
</dbReference>
<dbReference type="PANTHER" id="PTHR35333:SF3">
    <property type="entry name" value="BETA-LACTAMASE-TYPE TRANSPEPTIDASE FOLD CONTAINING PROTEIN"/>
    <property type="match status" value="1"/>
</dbReference>
<dbReference type="Gene3D" id="3.40.710.10">
    <property type="entry name" value="DD-peptidase/beta-lactamase superfamily"/>
    <property type="match status" value="1"/>
</dbReference>
<reference evidence="4 5" key="1">
    <citation type="submission" date="2020-07" db="EMBL/GenBank/DDBJ databases">
        <title>Sequencing the genomes of 1000 actinobacteria strains.</title>
        <authorList>
            <person name="Klenk H.-P."/>
        </authorList>
    </citation>
    <scope>NUCLEOTIDE SEQUENCE [LARGE SCALE GENOMIC DNA]</scope>
    <source>
        <strain evidence="4 5">DSM 24662</strain>
    </source>
</reference>
<evidence type="ECO:0000259" key="3">
    <source>
        <dbReference type="Pfam" id="PF13354"/>
    </source>
</evidence>
<feature type="chain" id="PRO_5031001164" evidence="2">
    <location>
        <begin position="19"/>
        <end position="721"/>
    </location>
</feature>
<dbReference type="InterPro" id="IPR000871">
    <property type="entry name" value="Beta-lactam_class-A"/>
</dbReference>